<reference evidence="1" key="1">
    <citation type="submission" date="2021-06" db="EMBL/GenBank/DDBJ databases">
        <authorList>
            <person name="Kallberg Y."/>
            <person name="Tangrot J."/>
            <person name="Rosling A."/>
        </authorList>
    </citation>
    <scope>NUCLEOTIDE SEQUENCE</scope>
    <source>
        <strain evidence="1">MA453B</strain>
    </source>
</reference>
<feature type="non-terminal residue" evidence="1">
    <location>
        <position position="42"/>
    </location>
</feature>
<sequence>MPMPKLYLDDLFETLDSVLVSACRLFQLCDEEIEKTFMQYLL</sequence>
<dbReference type="EMBL" id="CAJVPY010018377">
    <property type="protein sequence ID" value="CAG8766743.1"/>
    <property type="molecule type" value="Genomic_DNA"/>
</dbReference>
<protein>
    <submittedName>
        <fullName evidence="1">16680_t:CDS:1</fullName>
    </submittedName>
</protein>
<gene>
    <name evidence="1" type="ORF">DERYTH_LOCUS18307</name>
</gene>
<dbReference type="AlphaFoldDB" id="A0A9N9NSI0"/>
<proteinExistence type="predicted"/>
<comment type="caution">
    <text evidence="1">The sequence shown here is derived from an EMBL/GenBank/DDBJ whole genome shotgun (WGS) entry which is preliminary data.</text>
</comment>
<dbReference type="Proteomes" id="UP000789405">
    <property type="component" value="Unassembled WGS sequence"/>
</dbReference>
<evidence type="ECO:0000313" key="1">
    <source>
        <dbReference type="EMBL" id="CAG8766743.1"/>
    </source>
</evidence>
<accession>A0A9N9NSI0</accession>
<organism evidence="1 2">
    <name type="scientific">Dentiscutata erythropus</name>
    <dbReference type="NCBI Taxonomy" id="1348616"/>
    <lineage>
        <taxon>Eukaryota</taxon>
        <taxon>Fungi</taxon>
        <taxon>Fungi incertae sedis</taxon>
        <taxon>Mucoromycota</taxon>
        <taxon>Glomeromycotina</taxon>
        <taxon>Glomeromycetes</taxon>
        <taxon>Diversisporales</taxon>
        <taxon>Gigasporaceae</taxon>
        <taxon>Dentiscutata</taxon>
    </lineage>
</organism>
<evidence type="ECO:0000313" key="2">
    <source>
        <dbReference type="Proteomes" id="UP000789405"/>
    </source>
</evidence>
<name>A0A9N9NSI0_9GLOM</name>
<keyword evidence="2" id="KW-1185">Reference proteome</keyword>